<dbReference type="EMBL" id="JAHLQL010000002">
    <property type="protein sequence ID" value="MBU5591893.1"/>
    <property type="molecule type" value="Genomic_DNA"/>
</dbReference>
<feature type="domain" description="6-phospho-N-acetylmuramidase N-terminal" evidence="2">
    <location>
        <begin position="5"/>
        <end position="240"/>
    </location>
</feature>
<dbReference type="PANTHER" id="PTHR38435:SF1">
    <property type="entry name" value="DUF871 DOMAIN-CONTAINING PROTEIN"/>
    <property type="match status" value="1"/>
</dbReference>
<dbReference type="Pfam" id="PF05913">
    <property type="entry name" value="MupG_C"/>
    <property type="match status" value="1"/>
</dbReference>
<name>A0ABS6F2R6_9CLOT</name>
<evidence type="ECO:0000313" key="3">
    <source>
        <dbReference type="EMBL" id="MBU5591893.1"/>
    </source>
</evidence>
<protein>
    <submittedName>
        <fullName evidence="3">DUF871 family protein</fullName>
    </submittedName>
</protein>
<accession>A0ABS6F2R6</accession>
<dbReference type="Proteomes" id="UP000736583">
    <property type="component" value="Unassembled WGS sequence"/>
</dbReference>
<dbReference type="InterPro" id="IPR043894">
    <property type="entry name" value="MupG_C"/>
</dbReference>
<dbReference type="InterPro" id="IPR043797">
    <property type="entry name" value="MupG_N"/>
</dbReference>
<evidence type="ECO:0000259" key="1">
    <source>
        <dbReference type="Pfam" id="PF05913"/>
    </source>
</evidence>
<dbReference type="InterPro" id="IPR008589">
    <property type="entry name" value="MupG"/>
</dbReference>
<keyword evidence="4" id="KW-1185">Reference proteome</keyword>
<sequence>MERRLGISIYPEHSVIEEDKKYIELAAKYGFSRIFMCMLSVSHSKEEIKEHFSNIISYAKTFNFEVVLDIAPNIFDSLGISYDNLSFFHELGADGIRLDLGFDGNKEALLSFNEYHLKIELNMSNDVAYLDNIITYKPNTPFIYGCHNFYPQKGTGLPYDFFLKCSRRFKKYGIRTAAFVSAKNANIGPWNINDGLCTLEGHRNLPIEVQAKHLYATGLIDDVIIGNAYASEKELKALSNINKYQVELSVETLENTSDIEKTILFKEQHFRRGDISSQVARSTEVRKKYAKENIPEHDNKIEFKPGDIVIGNDEFGKYKGELQIILEDCYDERKNLVGRIAKEELILLDFIEPWSKFKLVSKRGK</sequence>
<feature type="domain" description="6-phospho-N-acetylmuramidase C-terminal" evidence="1">
    <location>
        <begin position="246"/>
        <end position="359"/>
    </location>
</feature>
<gene>
    <name evidence="3" type="ORF">KQI89_08950</name>
</gene>
<reference evidence="3 4" key="1">
    <citation type="submission" date="2021-06" db="EMBL/GenBank/DDBJ databases">
        <authorList>
            <person name="Sun Q."/>
            <person name="Li D."/>
        </authorList>
    </citation>
    <scope>NUCLEOTIDE SEQUENCE [LARGE SCALE GENOMIC DNA]</scope>
    <source>
        <strain evidence="3 4">MSJ-4</strain>
    </source>
</reference>
<dbReference type="RefSeq" id="WP_216456817.1">
    <property type="nucleotide sequence ID" value="NZ_JAHLQL010000002.1"/>
</dbReference>
<dbReference type="PANTHER" id="PTHR38435">
    <property type="match status" value="1"/>
</dbReference>
<comment type="caution">
    <text evidence="3">The sequence shown here is derived from an EMBL/GenBank/DDBJ whole genome shotgun (WGS) entry which is preliminary data.</text>
</comment>
<dbReference type="Pfam" id="PF19200">
    <property type="entry name" value="MupG_N"/>
    <property type="match status" value="1"/>
</dbReference>
<organism evidence="3 4">
    <name type="scientific">Clostridium simiarum</name>
    <dbReference type="NCBI Taxonomy" id="2841506"/>
    <lineage>
        <taxon>Bacteria</taxon>
        <taxon>Bacillati</taxon>
        <taxon>Bacillota</taxon>
        <taxon>Clostridia</taxon>
        <taxon>Eubacteriales</taxon>
        <taxon>Clostridiaceae</taxon>
        <taxon>Clostridium</taxon>
    </lineage>
</organism>
<evidence type="ECO:0000259" key="2">
    <source>
        <dbReference type="Pfam" id="PF19200"/>
    </source>
</evidence>
<proteinExistence type="predicted"/>
<evidence type="ECO:0000313" key="4">
    <source>
        <dbReference type="Proteomes" id="UP000736583"/>
    </source>
</evidence>